<keyword evidence="1" id="KW-1015">Disulfide bond</keyword>
<dbReference type="InterPro" id="IPR051487">
    <property type="entry name" value="Ser/Thr_Proteases_Immune/Dev"/>
</dbReference>
<evidence type="ECO:0000313" key="7">
    <source>
        <dbReference type="Proteomes" id="UP001328107"/>
    </source>
</evidence>
<dbReference type="AlphaFoldDB" id="A0AAN5D5B7"/>
<evidence type="ECO:0000313" key="6">
    <source>
        <dbReference type="EMBL" id="GMR57126.1"/>
    </source>
</evidence>
<dbReference type="Gene3D" id="2.40.10.10">
    <property type="entry name" value="Trypsin-like serine proteases"/>
    <property type="match status" value="1"/>
</dbReference>
<protein>
    <recommendedName>
        <fullName evidence="4">Peptidase S1 domain-containing protein</fullName>
    </recommendedName>
</protein>
<feature type="chain" id="PRO_5044710182" description="Peptidase S1 domain-containing protein" evidence="3">
    <location>
        <begin position="19"/>
        <end position="278"/>
    </location>
</feature>
<dbReference type="PROSITE" id="PS50240">
    <property type="entry name" value="TRYPSIN_DOM"/>
    <property type="match status" value="1"/>
</dbReference>
<dbReference type="Pfam" id="PF00089">
    <property type="entry name" value="Trypsin"/>
    <property type="match status" value="1"/>
</dbReference>
<name>A0AAN5D5B7_9BILA</name>
<evidence type="ECO:0000256" key="2">
    <source>
        <dbReference type="ARBA" id="ARBA00024195"/>
    </source>
</evidence>
<dbReference type="InterPro" id="IPR001314">
    <property type="entry name" value="Peptidase_S1A"/>
</dbReference>
<reference evidence="6" key="2">
    <citation type="submission" date="2023-06" db="EMBL/GenBank/DDBJ databases">
        <title>Genome assembly of Pristionchus species.</title>
        <authorList>
            <person name="Yoshida K."/>
            <person name="Sommer R.J."/>
        </authorList>
    </citation>
    <scope>NUCLEOTIDE SEQUENCE</scope>
    <source>
        <strain evidence="6">RS5460</strain>
    </source>
</reference>
<sequence>MQAITCAVLIALIAASAASPTRLDSSVVAAAHAFAANQTGNSVIGGHTVDITKYPWTVSICHKSGGGCTFEAAGSIIGDRWILTSGGALGKDSTSYRVTVGSNNYDKNGDQSILAEEIYYGGFSYDEDIALIRLSGPIKFGSRAQAIRLPAIESDTDNTSAMFAGWGHTSDSWFASMSSTLNEAQMYIGDGGVCQSRYGSKWNGRSMLCVGGNGPTTCHWDVGGPLMKKRSDGYWYLYGLAGNNDYYATGCSYPTIFTRIDYFCSWIERITRADVSCQ</sequence>
<comment type="similarity">
    <text evidence="2">Belongs to the peptidase S1 family. CLIP subfamily.</text>
</comment>
<evidence type="ECO:0000259" key="4">
    <source>
        <dbReference type="PROSITE" id="PS50240"/>
    </source>
</evidence>
<keyword evidence="3" id="KW-0732">Signal</keyword>
<evidence type="ECO:0000256" key="3">
    <source>
        <dbReference type="SAM" id="SignalP"/>
    </source>
</evidence>
<dbReference type="SMART" id="SM00020">
    <property type="entry name" value="Tryp_SPc"/>
    <property type="match status" value="1"/>
</dbReference>
<dbReference type="PRINTS" id="PR00722">
    <property type="entry name" value="CHYMOTRYPSIN"/>
</dbReference>
<dbReference type="EMBL" id="BTRK01000006">
    <property type="protein sequence ID" value="GMR57125.1"/>
    <property type="molecule type" value="Genomic_DNA"/>
</dbReference>
<keyword evidence="7" id="KW-1185">Reference proteome</keyword>
<dbReference type="PANTHER" id="PTHR24256">
    <property type="entry name" value="TRYPTASE-RELATED"/>
    <property type="match status" value="1"/>
</dbReference>
<feature type="domain" description="Peptidase S1" evidence="4">
    <location>
        <begin position="43"/>
        <end position="272"/>
    </location>
</feature>
<gene>
    <name evidence="5" type="ORF">PMAYCL1PPCAC_27320</name>
    <name evidence="6" type="ORF">PMAYCL1PPCAC_27321</name>
</gene>
<dbReference type="InterPro" id="IPR001254">
    <property type="entry name" value="Trypsin_dom"/>
</dbReference>
<evidence type="ECO:0000313" key="5">
    <source>
        <dbReference type="EMBL" id="GMR57125.1"/>
    </source>
</evidence>
<organism evidence="6 7">
    <name type="scientific">Pristionchus mayeri</name>
    <dbReference type="NCBI Taxonomy" id="1317129"/>
    <lineage>
        <taxon>Eukaryota</taxon>
        <taxon>Metazoa</taxon>
        <taxon>Ecdysozoa</taxon>
        <taxon>Nematoda</taxon>
        <taxon>Chromadorea</taxon>
        <taxon>Rhabditida</taxon>
        <taxon>Rhabditina</taxon>
        <taxon>Diplogasteromorpha</taxon>
        <taxon>Diplogasteroidea</taxon>
        <taxon>Neodiplogasteridae</taxon>
        <taxon>Pristionchus</taxon>
    </lineage>
</organism>
<dbReference type="GO" id="GO:0004252">
    <property type="term" value="F:serine-type endopeptidase activity"/>
    <property type="evidence" value="ECO:0007669"/>
    <property type="project" value="InterPro"/>
</dbReference>
<proteinExistence type="inferred from homology"/>
<evidence type="ECO:0000256" key="1">
    <source>
        <dbReference type="ARBA" id="ARBA00023157"/>
    </source>
</evidence>
<comment type="caution">
    <text evidence="6">The sequence shown here is derived from an EMBL/GenBank/DDBJ whole genome shotgun (WGS) entry which is preliminary data.</text>
</comment>
<dbReference type="EMBL" id="BTRK01000006">
    <property type="protein sequence ID" value="GMR57126.1"/>
    <property type="molecule type" value="Genomic_DNA"/>
</dbReference>
<dbReference type="GO" id="GO:0006508">
    <property type="term" value="P:proteolysis"/>
    <property type="evidence" value="ECO:0007669"/>
    <property type="project" value="InterPro"/>
</dbReference>
<feature type="signal peptide" evidence="3">
    <location>
        <begin position="1"/>
        <end position="18"/>
    </location>
</feature>
<dbReference type="Proteomes" id="UP001328107">
    <property type="component" value="Unassembled WGS sequence"/>
</dbReference>
<dbReference type="InterPro" id="IPR009003">
    <property type="entry name" value="Peptidase_S1_PA"/>
</dbReference>
<dbReference type="InterPro" id="IPR043504">
    <property type="entry name" value="Peptidase_S1_PA_chymotrypsin"/>
</dbReference>
<dbReference type="CDD" id="cd00190">
    <property type="entry name" value="Tryp_SPc"/>
    <property type="match status" value="1"/>
</dbReference>
<dbReference type="SUPFAM" id="SSF50494">
    <property type="entry name" value="Trypsin-like serine proteases"/>
    <property type="match status" value="1"/>
</dbReference>
<reference evidence="7" key="1">
    <citation type="submission" date="2022-10" db="EMBL/GenBank/DDBJ databases">
        <title>Genome assembly of Pristionchus species.</title>
        <authorList>
            <person name="Yoshida K."/>
            <person name="Sommer R.J."/>
        </authorList>
    </citation>
    <scope>NUCLEOTIDE SEQUENCE [LARGE SCALE GENOMIC DNA]</scope>
    <source>
        <strain evidence="7">RS5460</strain>
    </source>
</reference>
<accession>A0AAN5D5B7</accession>